<keyword evidence="1" id="KW-0732">Signal</keyword>
<sequence>MFSIFGCAALLASSSAFAQGLTPVPGSITYNGQPHTKLTRAPIGSTFSHSLTDAVTGQQYVEIYRIAPDRSLEIVSRRLYGPVSN</sequence>
<feature type="chain" id="PRO_5045798252" evidence="1">
    <location>
        <begin position="19"/>
        <end position="85"/>
    </location>
</feature>
<evidence type="ECO:0000313" key="3">
    <source>
        <dbReference type="Proteomes" id="UP001201844"/>
    </source>
</evidence>
<comment type="caution">
    <text evidence="2">The sequence shown here is derived from an EMBL/GenBank/DDBJ whole genome shotgun (WGS) entry which is preliminary data.</text>
</comment>
<protein>
    <submittedName>
        <fullName evidence="2">Uncharacterized protein</fullName>
    </submittedName>
</protein>
<accession>A0ABT0CI55</accession>
<evidence type="ECO:0000313" key="2">
    <source>
        <dbReference type="EMBL" id="MCJ8147909.1"/>
    </source>
</evidence>
<dbReference type="EMBL" id="JAKVIN010000001">
    <property type="protein sequence ID" value="MCJ8147909.1"/>
    <property type="molecule type" value="Genomic_DNA"/>
</dbReference>
<reference evidence="2 3" key="1">
    <citation type="submission" date="2022-02" db="EMBL/GenBank/DDBJ databases">
        <title>Shinella B3.7 sp. nov., isolated from Sediment (Zhairuo Island).</title>
        <authorList>
            <person name="Chen G."/>
        </authorList>
    </citation>
    <scope>NUCLEOTIDE SEQUENCE [LARGE SCALE GENOMIC DNA]</scope>
    <source>
        <strain evidence="2 3">B3.7</strain>
    </source>
</reference>
<gene>
    <name evidence="2" type="ORF">MKI86_02055</name>
</gene>
<dbReference type="Proteomes" id="UP001201844">
    <property type="component" value="Unassembled WGS sequence"/>
</dbReference>
<keyword evidence="3" id="KW-1185">Reference proteome</keyword>
<proteinExistence type="predicted"/>
<organism evidence="2 3">
    <name type="scientific">Shinella sedimenti</name>
    <dbReference type="NCBI Taxonomy" id="2919913"/>
    <lineage>
        <taxon>Bacteria</taxon>
        <taxon>Pseudomonadati</taxon>
        <taxon>Pseudomonadota</taxon>
        <taxon>Alphaproteobacteria</taxon>
        <taxon>Hyphomicrobiales</taxon>
        <taxon>Rhizobiaceae</taxon>
        <taxon>Shinella</taxon>
    </lineage>
</organism>
<evidence type="ECO:0000256" key="1">
    <source>
        <dbReference type="SAM" id="SignalP"/>
    </source>
</evidence>
<feature type="signal peptide" evidence="1">
    <location>
        <begin position="1"/>
        <end position="18"/>
    </location>
</feature>
<name>A0ABT0CI55_9HYPH</name>